<feature type="transmembrane region" description="Helical" evidence="1">
    <location>
        <begin position="70"/>
        <end position="89"/>
    </location>
</feature>
<name>A0A7X1B8F2_9BACT</name>
<evidence type="ECO:0000313" key="3">
    <source>
        <dbReference type="Proteomes" id="UP000526501"/>
    </source>
</evidence>
<evidence type="ECO:0000313" key="2">
    <source>
        <dbReference type="EMBL" id="MBC2607589.1"/>
    </source>
</evidence>
<accession>A0A7X1B8F2</accession>
<keyword evidence="1" id="KW-0812">Transmembrane</keyword>
<gene>
    <name evidence="2" type="ORF">H5P27_16170</name>
</gene>
<protein>
    <submittedName>
        <fullName evidence="2">Uncharacterized protein</fullName>
    </submittedName>
</protein>
<dbReference type="RefSeq" id="WP_185661465.1">
    <property type="nucleotide sequence ID" value="NZ_JACHVC010000013.1"/>
</dbReference>
<dbReference type="Proteomes" id="UP000526501">
    <property type="component" value="Unassembled WGS sequence"/>
</dbReference>
<feature type="transmembrane region" description="Helical" evidence="1">
    <location>
        <begin position="45"/>
        <end position="64"/>
    </location>
</feature>
<dbReference type="AlphaFoldDB" id="A0A7X1B8F2"/>
<keyword evidence="1" id="KW-1133">Transmembrane helix</keyword>
<sequence length="129" mass="14493">MGRNFIEKRIVSAGVKLCERRIEMKGTPIGAEDLRDIEVKTFSPVLQVFYIVVGLAFAVFGIWVHTQTRSTVHSFLPVLFGVANCAFALHGRPRKVRDMEEELDLMDLTAEITQKFVARMDAKRGNAAP</sequence>
<proteinExistence type="predicted"/>
<comment type="caution">
    <text evidence="2">The sequence shown here is derived from an EMBL/GenBank/DDBJ whole genome shotgun (WGS) entry which is preliminary data.</text>
</comment>
<organism evidence="2 3">
    <name type="scientific">Pelagicoccus albus</name>
    <dbReference type="NCBI Taxonomy" id="415222"/>
    <lineage>
        <taxon>Bacteria</taxon>
        <taxon>Pseudomonadati</taxon>
        <taxon>Verrucomicrobiota</taxon>
        <taxon>Opitutia</taxon>
        <taxon>Puniceicoccales</taxon>
        <taxon>Pelagicoccaceae</taxon>
        <taxon>Pelagicoccus</taxon>
    </lineage>
</organism>
<keyword evidence="3" id="KW-1185">Reference proteome</keyword>
<keyword evidence="1" id="KW-0472">Membrane</keyword>
<reference evidence="2 3" key="1">
    <citation type="submission" date="2020-07" db="EMBL/GenBank/DDBJ databases">
        <authorList>
            <person name="Feng X."/>
        </authorList>
    </citation>
    <scope>NUCLEOTIDE SEQUENCE [LARGE SCALE GENOMIC DNA]</scope>
    <source>
        <strain evidence="2 3">JCM23202</strain>
    </source>
</reference>
<evidence type="ECO:0000256" key="1">
    <source>
        <dbReference type="SAM" id="Phobius"/>
    </source>
</evidence>
<dbReference type="EMBL" id="JACHVC010000013">
    <property type="protein sequence ID" value="MBC2607589.1"/>
    <property type="molecule type" value="Genomic_DNA"/>
</dbReference>